<dbReference type="InterPro" id="IPR029058">
    <property type="entry name" value="AB_hydrolase_fold"/>
</dbReference>
<dbReference type="Pfam" id="PF00326">
    <property type="entry name" value="Peptidase_S9"/>
    <property type="match status" value="1"/>
</dbReference>
<feature type="domain" description="Peptidase S9 prolyl oligopeptidase catalytic" evidence="1">
    <location>
        <begin position="24"/>
        <end position="172"/>
    </location>
</feature>
<proteinExistence type="predicted"/>
<protein>
    <submittedName>
        <fullName evidence="2">Prolyl oligopeptidase family serine peptidase</fullName>
    </submittedName>
</protein>
<gene>
    <name evidence="2" type="ORF">GC093_07075</name>
</gene>
<reference evidence="2" key="1">
    <citation type="submission" date="2019-10" db="EMBL/GenBank/DDBJ databases">
        <title>Description of Paenibacillus glebae sp. nov.</title>
        <authorList>
            <person name="Carlier A."/>
            <person name="Qi S."/>
        </authorList>
    </citation>
    <scope>NUCLEOTIDE SEQUENCE</scope>
    <source>
        <strain evidence="2">LMG 31456</strain>
    </source>
</reference>
<organism evidence="2 3">
    <name type="scientific">Paenibacillus foliorum</name>
    <dbReference type="NCBI Taxonomy" id="2654974"/>
    <lineage>
        <taxon>Bacteria</taxon>
        <taxon>Bacillati</taxon>
        <taxon>Bacillota</taxon>
        <taxon>Bacilli</taxon>
        <taxon>Bacillales</taxon>
        <taxon>Paenibacillaceae</taxon>
        <taxon>Paenibacillus</taxon>
    </lineage>
</organism>
<dbReference type="SUPFAM" id="SSF53474">
    <property type="entry name" value="alpha/beta-Hydrolases"/>
    <property type="match status" value="1"/>
</dbReference>
<sequence>MNYFDTSVLQQYFWDIVLQGIKEARNIVSELSSTDDNIGIIGHSSGGFIAAGAFSKVSEVVSAIVINGSCAWVKFEELYREKDGRQPMSSKERISLQEHDPISRMNFEGKKSLLLLHGKEDCTIPIDSQRYFMNVMSDKSTECLQLVEYSGVNHHITIGMLQKSKEWLDKHLGQGCHSKG</sequence>
<dbReference type="Gene3D" id="3.40.50.1820">
    <property type="entry name" value="alpha/beta hydrolase"/>
    <property type="match status" value="1"/>
</dbReference>
<accession>A0A972JXZ4</accession>
<dbReference type="InterPro" id="IPR001375">
    <property type="entry name" value="Peptidase_S9_cat"/>
</dbReference>
<evidence type="ECO:0000259" key="1">
    <source>
        <dbReference type="Pfam" id="PF00326"/>
    </source>
</evidence>
<evidence type="ECO:0000313" key="2">
    <source>
        <dbReference type="EMBL" id="NOU92994.1"/>
    </source>
</evidence>
<dbReference type="GO" id="GO:0006508">
    <property type="term" value="P:proteolysis"/>
    <property type="evidence" value="ECO:0007669"/>
    <property type="project" value="InterPro"/>
</dbReference>
<evidence type="ECO:0000313" key="3">
    <source>
        <dbReference type="Proteomes" id="UP000641588"/>
    </source>
</evidence>
<dbReference type="EMBL" id="WHOD01000027">
    <property type="protein sequence ID" value="NOU92994.1"/>
    <property type="molecule type" value="Genomic_DNA"/>
</dbReference>
<dbReference type="Proteomes" id="UP000641588">
    <property type="component" value="Unassembled WGS sequence"/>
</dbReference>
<name>A0A972JXZ4_9BACL</name>
<keyword evidence="3" id="KW-1185">Reference proteome</keyword>
<comment type="caution">
    <text evidence="2">The sequence shown here is derived from an EMBL/GenBank/DDBJ whole genome shotgun (WGS) entry which is preliminary data.</text>
</comment>
<dbReference type="AlphaFoldDB" id="A0A972JXZ4"/>
<dbReference type="GO" id="GO:0008236">
    <property type="term" value="F:serine-type peptidase activity"/>
    <property type="evidence" value="ECO:0007669"/>
    <property type="project" value="InterPro"/>
</dbReference>